<name>A0ABU0IPZ7_9CAUL</name>
<feature type="compositionally biased region" description="Pro residues" evidence="1">
    <location>
        <begin position="274"/>
        <end position="307"/>
    </location>
</feature>
<gene>
    <name evidence="3" type="ORF">QO010_001851</name>
</gene>
<evidence type="ECO:0000313" key="3">
    <source>
        <dbReference type="EMBL" id="MDQ0464080.1"/>
    </source>
</evidence>
<sequence>MGMVPSAALAGGYDNGGDYPPNAEPGKCYQKVLIPQVYESYTEQIVDKPGRTETRVIPAVYGMQTQQIIVREERVEYITIPATYKTITETIVIKPATTRTVTIPAVYKTITEQVLVKEAHTEWHRGIPAKDIAAYGYQTKVTATGEVLCLILVPAEYATVTRQVLVSAERTEQVVVPAETQIVTRQVIDQDARVDKRVIPAEYRSVQVRVVVTPERIETFDIPPTYKIVTKQRMVSDNRFEWRVIDCKDGYPIEPPPGGYQVPGVTKYPKPGYAAPPPTYAPPPPKYQAPPRRYTPPPPPKYQPPESEPVQSSGYGTTPPSAPKPYTALASADKGDLATPQVIRDVQTALGVRGYYAGPRNGVFSAQTQAALAKFQADRKLDIGKITIDTLRSLGVPIS</sequence>
<feature type="domain" description="Peptidoglycan binding-like" evidence="2">
    <location>
        <begin position="343"/>
        <end position="394"/>
    </location>
</feature>
<keyword evidence="4" id="KW-1185">Reference proteome</keyword>
<feature type="region of interest" description="Disordered" evidence="1">
    <location>
        <begin position="271"/>
        <end position="328"/>
    </location>
</feature>
<dbReference type="Gene3D" id="1.10.101.10">
    <property type="entry name" value="PGBD-like superfamily/PGBD"/>
    <property type="match status" value="1"/>
</dbReference>
<feature type="compositionally biased region" description="Polar residues" evidence="1">
    <location>
        <begin position="310"/>
        <end position="319"/>
    </location>
</feature>
<evidence type="ECO:0000259" key="2">
    <source>
        <dbReference type="Pfam" id="PF01471"/>
    </source>
</evidence>
<dbReference type="InterPro" id="IPR036365">
    <property type="entry name" value="PGBD-like_sf"/>
</dbReference>
<dbReference type="RefSeq" id="WP_307348475.1">
    <property type="nucleotide sequence ID" value="NZ_JAUSVS010000002.1"/>
</dbReference>
<proteinExistence type="predicted"/>
<evidence type="ECO:0000256" key="1">
    <source>
        <dbReference type="SAM" id="MobiDB-lite"/>
    </source>
</evidence>
<dbReference type="Proteomes" id="UP001228905">
    <property type="component" value="Unassembled WGS sequence"/>
</dbReference>
<dbReference type="InterPro" id="IPR036366">
    <property type="entry name" value="PGBDSf"/>
</dbReference>
<dbReference type="EMBL" id="JAUSVS010000002">
    <property type="protein sequence ID" value="MDQ0464080.1"/>
    <property type="molecule type" value="Genomic_DNA"/>
</dbReference>
<organism evidence="3 4">
    <name type="scientific">Caulobacter ginsengisoli</name>
    <dbReference type="NCBI Taxonomy" id="400775"/>
    <lineage>
        <taxon>Bacteria</taxon>
        <taxon>Pseudomonadati</taxon>
        <taxon>Pseudomonadota</taxon>
        <taxon>Alphaproteobacteria</taxon>
        <taxon>Caulobacterales</taxon>
        <taxon>Caulobacteraceae</taxon>
        <taxon>Caulobacter</taxon>
    </lineage>
</organism>
<dbReference type="Pfam" id="PF01471">
    <property type="entry name" value="PG_binding_1"/>
    <property type="match status" value="1"/>
</dbReference>
<evidence type="ECO:0000313" key="4">
    <source>
        <dbReference type="Proteomes" id="UP001228905"/>
    </source>
</evidence>
<accession>A0ABU0IPZ7</accession>
<comment type="caution">
    <text evidence="3">The sequence shown here is derived from an EMBL/GenBank/DDBJ whole genome shotgun (WGS) entry which is preliminary data.</text>
</comment>
<protein>
    <recommendedName>
        <fullName evidence="2">Peptidoglycan binding-like domain-containing protein</fullName>
    </recommendedName>
</protein>
<dbReference type="InterPro" id="IPR002477">
    <property type="entry name" value="Peptidoglycan-bd-like"/>
</dbReference>
<reference evidence="3 4" key="1">
    <citation type="submission" date="2023-07" db="EMBL/GenBank/DDBJ databases">
        <title>Genomic Encyclopedia of Type Strains, Phase IV (KMG-IV): sequencing the most valuable type-strain genomes for metagenomic binning, comparative biology and taxonomic classification.</title>
        <authorList>
            <person name="Goeker M."/>
        </authorList>
    </citation>
    <scope>NUCLEOTIDE SEQUENCE [LARGE SCALE GENOMIC DNA]</scope>
    <source>
        <strain evidence="3 4">DSM 18695</strain>
    </source>
</reference>
<dbReference type="SUPFAM" id="SSF47090">
    <property type="entry name" value="PGBD-like"/>
    <property type="match status" value="1"/>
</dbReference>